<dbReference type="InterPro" id="IPR035681">
    <property type="entry name" value="ComA-like_MBL"/>
</dbReference>
<dbReference type="PANTHER" id="PTHR30619:SF1">
    <property type="entry name" value="RECOMBINATION PROTEIN 2"/>
    <property type="match status" value="1"/>
</dbReference>
<name>A0A1F8C3G6_9BACT</name>
<evidence type="ECO:0000313" key="1">
    <source>
        <dbReference type="EMBL" id="OGM70419.1"/>
    </source>
</evidence>
<sequence length="272" mass="30045">MGRWFYILGGLVLAVAVSWGGVAAAPDKDLLHIVACDVGQGDGILIFTGTNQILVDGGPGNLVLDCLGKYMPFWDRQLELVINTHPQKDHYQGLIEVFKRYEVDKFLVSGLDSSNQGWRVLQETVGGKGVETITASCGQKLRLGLIYLDIVNPCSLDNIGDPNEASVIFYLKFEDFDALFTGDIYTRDLPLSLAHKIDYLKVPHHGSKNGLSDDWLVATAPRVAVISVGKNSYGHPSEEIMKILGERDIKVLRTDEEGDIEIISDGKSWWVR</sequence>
<dbReference type="Gene3D" id="3.60.15.10">
    <property type="entry name" value="Ribonuclease Z/Hydroxyacylglutathione hydrolase-like"/>
    <property type="match status" value="1"/>
</dbReference>
<dbReference type="AlphaFoldDB" id="A0A1F8C3G6"/>
<accession>A0A1F8C3G6</accession>
<dbReference type="STRING" id="1802525.A2975_01810"/>
<gene>
    <name evidence="1" type="ORF">A2975_01810</name>
</gene>
<dbReference type="InterPro" id="IPR052159">
    <property type="entry name" value="Competence_DNA_uptake"/>
</dbReference>
<dbReference type="EMBL" id="MGHL01000005">
    <property type="protein sequence ID" value="OGM70419.1"/>
    <property type="molecule type" value="Genomic_DNA"/>
</dbReference>
<dbReference type="Proteomes" id="UP000178429">
    <property type="component" value="Unassembled WGS sequence"/>
</dbReference>
<dbReference type="PANTHER" id="PTHR30619">
    <property type="entry name" value="DNA INTERNALIZATION/COMPETENCE PROTEIN COMEC/REC2"/>
    <property type="match status" value="1"/>
</dbReference>
<evidence type="ECO:0008006" key="3">
    <source>
        <dbReference type="Google" id="ProtNLM"/>
    </source>
</evidence>
<evidence type="ECO:0000313" key="2">
    <source>
        <dbReference type="Proteomes" id="UP000178429"/>
    </source>
</evidence>
<dbReference type="InterPro" id="IPR036866">
    <property type="entry name" value="RibonucZ/Hydroxyglut_hydro"/>
</dbReference>
<comment type="caution">
    <text evidence="1">The sequence shown here is derived from an EMBL/GenBank/DDBJ whole genome shotgun (WGS) entry which is preliminary data.</text>
</comment>
<reference evidence="1 2" key="1">
    <citation type="journal article" date="2016" name="Nat. Commun.">
        <title>Thousands of microbial genomes shed light on interconnected biogeochemical processes in an aquifer system.</title>
        <authorList>
            <person name="Anantharaman K."/>
            <person name="Brown C.T."/>
            <person name="Hug L.A."/>
            <person name="Sharon I."/>
            <person name="Castelle C.J."/>
            <person name="Probst A.J."/>
            <person name="Thomas B.C."/>
            <person name="Singh A."/>
            <person name="Wilkins M.J."/>
            <person name="Karaoz U."/>
            <person name="Brodie E.L."/>
            <person name="Williams K.H."/>
            <person name="Hubbard S.S."/>
            <person name="Banfield J.F."/>
        </authorList>
    </citation>
    <scope>NUCLEOTIDE SEQUENCE [LARGE SCALE GENOMIC DNA]</scope>
</reference>
<organism evidence="1 2">
    <name type="scientific">Candidatus Woesebacteria bacterium RIFCSPLOWO2_01_FULL_44_14</name>
    <dbReference type="NCBI Taxonomy" id="1802525"/>
    <lineage>
        <taxon>Bacteria</taxon>
        <taxon>Candidatus Woeseibacteriota</taxon>
    </lineage>
</organism>
<dbReference type="SUPFAM" id="SSF56281">
    <property type="entry name" value="Metallo-hydrolase/oxidoreductase"/>
    <property type="match status" value="1"/>
</dbReference>
<dbReference type="CDD" id="cd07731">
    <property type="entry name" value="ComA-like_MBL-fold"/>
    <property type="match status" value="1"/>
</dbReference>
<protein>
    <recommendedName>
        <fullName evidence="3">Metallo-beta-lactamase domain-containing protein</fullName>
    </recommendedName>
</protein>
<proteinExistence type="predicted"/>